<accession>F0F9L5</accession>
<proteinExistence type="predicted"/>
<name>F0F9L5_9BACT</name>
<organism evidence="2 3">
    <name type="scientific">Prevotella multiformis DSM 16608</name>
    <dbReference type="NCBI Taxonomy" id="888743"/>
    <lineage>
        <taxon>Bacteria</taxon>
        <taxon>Pseudomonadati</taxon>
        <taxon>Bacteroidota</taxon>
        <taxon>Bacteroidia</taxon>
        <taxon>Bacteroidales</taxon>
        <taxon>Prevotellaceae</taxon>
        <taxon>Prevotella</taxon>
    </lineage>
</organism>
<feature type="compositionally biased region" description="Basic and acidic residues" evidence="1">
    <location>
        <begin position="1"/>
        <end position="18"/>
    </location>
</feature>
<protein>
    <submittedName>
        <fullName evidence="2">Uncharacterized protein</fullName>
    </submittedName>
</protein>
<keyword evidence="3" id="KW-1185">Reference proteome</keyword>
<sequence>MDRNEEKSGKRKRLECPGRRKRDEKKAGRADSTGLESRAHSKRKIKGKGIEEIR</sequence>
<evidence type="ECO:0000313" key="3">
    <source>
        <dbReference type="Proteomes" id="UP000005697"/>
    </source>
</evidence>
<dbReference type="AlphaFoldDB" id="F0F9L5"/>
<evidence type="ECO:0000313" key="2">
    <source>
        <dbReference type="EMBL" id="EGC19174.1"/>
    </source>
</evidence>
<evidence type="ECO:0000256" key="1">
    <source>
        <dbReference type="SAM" id="MobiDB-lite"/>
    </source>
</evidence>
<dbReference type="HOGENOM" id="CLU_3046592_0_0_10"/>
<dbReference type="Proteomes" id="UP000005697">
    <property type="component" value="Unassembled WGS sequence"/>
</dbReference>
<comment type="caution">
    <text evidence="2">The sequence shown here is derived from an EMBL/GenBank/DDBJ whole genome shotgun (WGS) entry which is preliminary data.</text>
</comment>
<dbReference type="EMBL" id="AEWX01000032">
    <property type="protein sequence ID" value="EGC19174.1"/>
    <property type="molecule type" value="Genomic_DNA"/>
</dbReference>
<gene>
    <name evidence="2" type="ORF">HMPREF9141_2282</name>
</gene>
<feature type="region of interest" description="Disordered" evidence="1">
    <location>
        <begin position="1"/>
        <end position="54"/>
    </location>
</feature>
<reference evidence="2 3" key="1">
    <citation type="submission" date="2011-01" db="EMBL/GenBank/DDBJ databases">
        <authorList>
            <person name="Muzny D."/>
            <person name="Qin X."/>
            <person name="Deng J."/>
            <person name="Jiang H."/>
            <person name="Liu Y."/>
            <person name="Qu J."/>
            <person name="Song X.-Z."/>
            <person name="Zhang L."/>
            <person name="Thornton R."/>
            <person name="Coyle M."/>
            <person name="Francisco L."/>
            <person name="Jackson L."/>
            <person name="Javaid M."/>
            <person name="Korchina V."/>
            <person name="Kovar C."/>
            <person name="Mata R."/>
            <person name="Mathew T."/>
            <person name="Ngo R."/>
            <person name="Nguyen L."/>
            <person name="Nguyen N."/>
            <person name="Okwuonu G."/>
            <person name="Ongeri F."/>
            <person name="Pham C."/>
            <person name="Simmons D."/>
            <person name="Wilczek-Boney K."/>
            <person name="Hale W."/>
            <person name="Jakkamsetti A."/>
            <person name="Pham P."/>
            <person name="Ruth R."/>
            <person name="San Lucas F."/>
            <person name="Warren J."/>
            <person name="Zhang J."/>
            <person name="Zhao Z."/>
            <person name="Zhou C."/>
            <person name="Zhu D."/>
            <person name="Lee S."/>
            <person name="Bess C."/>
            <person name="Blankenburg K."/>
            <person name="Forbes L."/>
            <person name="Fu Q."/>
            <person name="Gubbala S."/>
            <person name="Hirani K."/>
            <person name="Jayaseelan J.C."/>
            <person name="Lara F."/>
            <person name="Munidasa M."/>
            <person name="Palculict T."/>
            <person name="Patil S."/>
            <person name="Pu L.-L."/>
            <person name="Saada N."/>
            <person name="Tang L."/>
            <person name="Weissenberger G."/>
            <person name="Zhu Y."/>
            <person name="Hemphill L."/>
            <person name="Shang Y."/>
            <person name="Youmans B."/>
            <person name="Ayvaz T."/>
            <person name="Ross M."/>
            <person name="Santibanez J."/>
            <person name="Aqrawi P."/>
            <person name="Gross S."/>
            <person name="Joshi V."/>
            <person name="Fowler G."/>
            <person name="Nazareth L."/>
            <person name="Reid J."/>
            <person name="Worley K."/>
            <person name="Petrosino J."/>
            <person name="Highlander S."/>
            <person name="Gibbs R."/>
        </authorList>
    </citation>
    <scope>NUCLEOTIDE SEQUENCE [LARGE SCALE GENOMIC DNA]</scope>
    <source>
        <strain evidence="2 3">DSM 16608</strain>
    </source>
</reference>
<dbReference type="STRING" id="888743.HMPREF9141_2282"/>